<evidence type="ECO:0000313" key="3">
    <source>
        <dbReference type="Proteomes" id="UP000241436"/>
    </source>
</evidence>
<keyword evidence="1" id="KW-0472">Membrane</keyword>
<reference evidence="2 3" key="1">
    <citation type="submission" date="2017-09" db="EMBL/GenBank/DDBJ databases">
        <title>Bloom of a denitrifying methanotroph, Candidatus Methylomirabilis limnetica, in a deep stratified lake.</title>
        <authorList>
            <person name="Graf J.S."/>
            <person name="Marchant H.K."/>
            <person name="Tienken D."/>
            <person name="Hach P.F."/>
            <person name="Brand A."/>
            <person name="Schubert C.J."/>
            <person name="Kuypers M.M."/>
            <person name="Milucka J."/>
        </authorList>
    </citation>
    <scope>NUCLEOTIDE SEQUENCE [LARGE SCALE GENOMIC DNA]</scope>
    <source>
        <strain evidence="2 3">Zug</strain>
    </source>
</reference>
<organism evidence="2 3">
    <name type="scientific">Candidatus Methylomirabilis limnetica</name>
    <dbReference type="NCBI Taxonomy" id="2033718"/>
    <lineage>
        <taxon>Bacteria</taxon>
        <taxon>Candidatus Methylomirabilota</taxon>
        <taxon>Candidatus Methylomirabilia</taxon>
        <taxon>Candidatus Methylomirabilales</taxon>
        <taxon>Candidatus Methylomirabilaceae</taxon>
        <taxon>Candidatus Methylomirabilis</taxon>
    </lineage>
</organism>
<keyword evidence="3" id="KW-1185">Reference proteome</keyword>
<dbReference type="EMBL" id="NVQC01000028">
    <property type="protein sequence ID" value="PTL35194.1"/>
    <property type="molecule type" value="Genomic_DNA"/>
</dbReference>
<proteinExistence type="predicted"/>
<reference evidence="3" key="2">
    <citation type="journal article" date="2018" name="Environ. Microbiol.">
        <title>Bloom of a denitrifying methanotroph, 'Candidatus Methylomirabilis limnetica', in a deep stratified lake.</title>
        <authorList>
            <person name="Graf J.S."/>
            <person name="Mayr M.J."/>
            <person name="Marchant H.K."/>
            <person name="Tienken D."/>
            <person name="Hach P.F."/>
            <person name="Brand A."/>
            <person name="Schubert C.J."/>
            <person name="Kuypers M.M."/>
            <person name="Milucka J."/>
        </authorList>
    </citation>
    <scope>NUCLEOTIDE SEQUENCE [LARGE SCALE GENOMIC DNA]</scope>
    <source>
        <strain evidence="3">Zug</strain>
    </source>
</reference>
<sequence>MAGNSGKGANAQTVHDILRGSAHALMVFKSGATDALEICLKRGKPHLKCFATGQERPAKPEEIIRQLYIRMLMQDYGYPAERWTLTDLAEHNVLVKEQATLKKIILDMENLVLANAGVDAFEEVFKLISAKLYDEANAAQGGKQARYLQFRVGGATPREFKDKISQLFDAANDSVAHRAGEWIETSSLGSPRNRRKRRPPRGGVDGIVIVIGLPVWVVNKLGSSPRRRRRINK</sequence>
<keyword evidence="1" id="KW-1133">Transmembrane helix</keyword>
<comment type="caution">
    <text evidence="2">The sequence shown here is derived from an EMBL/GenBank/DDBJ whole genome shotgun (WGS) entry which is preliminary data.</text>
</comment>
<keyword evidence="1" id="KW-0812">Transmembrane</keyword>
<dbReference type="Proteomes" id="UP000241436">
    <property type="component" value="Unassembled WGS sequence"/>
</dbReference>
<dbReference type="AlphaFoldDB" id="A0A2T4TVQ5"/>
<evidence type="ECO:0000313" key="2">
    <source>
        <dbReference type="EMBL" id="PTL35194.1"/>
    </source>
</evidence>
<name>A0A2T4TVQ5_9BACT</name>
<evidence type="ECO:0000256" key="1">
    <source>
        <dbReference type="SAM" id="Phobius"/>
    </source>
</evidence>
<accession>A0A2T4TVQ5</accession>
<gene>
    <name evidence="2" type="ORF">CLG94_10840</name>
</gene>
<dbReference type="RefSeq" id="WP_107563463.1">
    <property type="nucleotide sequence ID" value="NZ_NVQC01000028.1"/>
</dbReference>
<feature type="transmembrane region" description="Helical" evidence="1">
    <location>
        <begin position="202"/>
        <end position="219"/>
    </location>
</feature>
<dbReference type="OrthoDB" id="467945at2"/>
<protein>
    <submittedName>
        <fullName evidence="2">Uncharacterized protein</fullName>
    </submittedName>
</protein>